<evidence type="ECO:0000313" key="2">
    <source>
        <dbReference type="Proteomes" id="UP000028013"/>
    </source>
</evidence>
<proteinExistence type="predicted"/>
<dbReference type="Proteomes" id="UP000028013">
    <property type="component" value="Unassembled WGS sequence"/>
</dbReference>
<organism evidence="1 2">
    <name type="scientific">Bacteroides uniformis str. 3978 T3 ii</name>
    <dbReference type="NCBI Taxonomy" id="1339349"/>
    <lineage>
        <taxon>Bacteria</taxon>
        <taxon>Pseudomonadati</taxon>
        <taxon>Bacteroidota</taxon>
        <taxon>Bacteroidia</taxon>
        <taxon>Bacteroidales</taxon>
        <taxon>Bacteroidaceae</taxon>
        <taxon>Bacteroides</taxon>
    </lineage>
</organism>
<name>A0A078S351_BACUN</name>
<dbReference type="EMBL" id="JNHN01000120">
    <property type="protein sequence ID" value="KDS55049.1"/>
    <property type="molecule type" value="Genomic_DNA"/>
</dbReference>
<gene>
    <name evidence="1" type="ORF">M094_4270</name>
</gene>
<protein>
    <submittedName>
        <fullName evidence="1">Uncharacterized protein</fullName>
    </submittedName>
</protein>
<accession>A0A078S351</accession>
<dbReference type="AlphaFoldDB" id="A0A078S351"/>
<reference evidence="1 2" key="1">
    <citation type="submission" date="2014-04" db="EMBL/GenBank/DDBJ databases">
        <authorList>
            <person name="Sears C."/>
            <person name="Carroll K."/>
            <person name="Sack B.R."/>
            <person name="Qadri F."/>
            <person name="Myers L.L."/>
            <person name="Chung G.-T."/>
            <person name="Escheverria P."/>
            <person name="Fraser C.M."/>
            <person name="Sadzewicz L."/>
            <person name="Shefchek K.A."/>
            <person name="Tallon L."/>
            <person name="Das S.P."/>
            <person name="Daugherty S."/>
            <person name="Mongodin E.F."/>
        </authorList>
    </citation>
    <scope>NUCLEOTIDE SEQUENCE [LARGE SCALE GENOMIC DNA]</scope>
    <source>
        <strain evidence="1 2">3978 T3 ii</strain>
    </source>
</reference>
<comment type="caution">
    <text evidence="1">The sequence shown here is derived from an EMBL/GenBank/DDBJ whole genome shotgun (WGS) entry which is preliminary data.</text>
</comment>
<evidence type="ECO:0000313" key="1">
    <source>
        <dbReference type="EMBL" id="KDS55049.1"/>
    </source>
</evidence>
<sequence length="56" mass="6754">MLLFPFCGCKDTKISINQNKNECFFRKKLIRYRNPKDYITKKNQKLKEFSSFACLI</sequence>